<keyword evidence="3 5" id="KW-0560">Oxidoreductase</keyword>
<dbReference type="PROSITE" id="PS00687">
    <property type="entry name" value="ALDEHYDE_DEHYDR_GLU"/>
    <property type="match status" value="1"/>
</dbReference>
<evidence type="ECO:0000256" key="4">
    <source>
        <dbReference type="PROSITE-ProRule" id="PRU10007"/>
    </source>
</evidence>
<dbReference type="InterPro" id="IPR029510">
    <property type="entry name" value="Ald_DH_CS_GLU"/>
</dbReference>
<evidence type="ECO:0000259" key="6">
    <source>
        <dbReference type="Pfam" id="PF00171"/>
    </source>
</evidence>
<proteinExistence type="inferred from homology"/>
<feature type="domain" description="Aldehyde dehydrogenase" evidence="6">
    <location>
        <begin position="11"/>
        <end position="470"/>
    </location>
</feature>
<dbReference type="InterPro" id="IPR015590">
    <property type="entry name" value="Aldehyde_DH_dom"/>
</dbReference>
<dbReference type="OrthoDB" id="6342at2157"/>
<dbReference type="FunFam" id="3.40.605.10:FF:000007">
    <property type="entry name" value="NAD/NADP-dependent betaine aldehyde dehydrogenase"/>
    <property type="match status" value="1"/>
</dbReference>
<sequence>MQMMIADQFTESISGERTRIINPADGKPAGEVPKGGKEDVDRAVMAAGDAFRRWSVLPTSRRGMIFWQSAALIRREADRLALILTTEQGKPLREAKDEVLGAAAVFEYYAGSASLVSAGYTDRLPRYGYGIIQRRPLGVCGAIIPWNMPVLIAAWKIGAALITGNTLVLKPSINAPMAVLAVGEVMIRSGLPPGVLNIITGNGRDAGDPLIAHPDVRKISFTGGIETGEHVARVTARTIKRLTLELGGNDPMIICSDMDPAMMADAALRLRLYNAGQICTSPKRIIVEEGIYDTFTTHLERLLRDVTVGDGTDPGSMMGPLNNAEVRRSVEDAVQTLRDEGATIIRGGKNEEFPKNGFFYNPVLCTGVPEDSRIHAEEIFGPVLPIIRADDLDDAIGIANDTQYGLGASIWTRDISAAERASEALEAGIIWVNQHMKLPPEVPFGGIKKSGFGRENGLAFIDAYTEEKTILINR</sequence>
<evidence type="ECO:0000256" key="3">
    <source>
        <dbReference type="ARBA" id="ARBA00023002"/>
    </source>
</evidence>
<dbReference type="Gene3D" id="3.40.605.10">
    <property type="entry name" value="Aldehyde Dehydrogenase, Chain A, domain 1"/>
    <property type="match status" value="1"/>
</dbReference>
<reference evidence="7" key="1">
    <citation type="submission" date="2014-12" db="EMBL/GenBank/DDBJ databases">
        <authorList>
            <person name="Huang H.-H."/>
            <person name="Chen S.-C."/>
            <person name="Lai M.-C."/>
        </authorList>
    </citation>
    <scope>NUCLEOTIDE SEQUENCE</scope>
    <source>
        <strain evidence="7">K1F9705b</strain>
    </source>
</reference>
<evidence type="ECO:0000313" key="7">
    <source>
        <dbReference type="EMBL" id="MBR1368177.1"/>
    </source>
</evidence>
<dbReference type="Proteomes" id="UP000730161">
    <property type="component" value="Unassembled WGS sequence"/>
</dbReference>
<gene>
    <name evidence="7" type="ORF">RJ53_01185</name>
</gene>
<dbReference type="Pfam" id="PF00171">
    <property type="entry name" value="Aldedh"/>
    <property type="match status" value="1"/>
</dbReference>
<comment type="caution">
    <text evidence="7">The sequence shown here is derived from an EMBL/GenBank/DDBJ whole genome shotgun (WGS) entry which is preliminary data.</text>
</comment>
<evidence type="ECO:0000256" key="1">
    <source>
        <dbReference type="ARBA" id="ARBA00009986"/>
    </source>
</evidence>
<dbReference type="Gene3D" id="3.40.309.10">
    <property type="entry name" value="Aldehyde Dehydrogenase, Chain A, domain 2"/>
    <property type="match status" value="1"/>
</dbReference>
<dbReference type="InterPro" id="IPR016162">
    <property type="entry name" value="Ald_DH_N"/>
</dbReference>
<dbReference type="EMBL" id="JWHL01000001">
    <property type="protein sequence ID" value="MBR1368177.1"/>
    <property type="molecule type" value="Genomic_DNA"/>
</dbReference>
<evidence type="ECO:0000313" key="8">
    <source>
        <dbReference type="Proteomes" id="UP000730161"/>
    </source>
</evidence>
<dbReference type="PANTHER" id="PTHR11699">
    <property type="entry name" value="ALDEHYDE DEHYDROGENASE-RELATED"/>
    <property type="match status" value="1"/>
</dbReference>
<dbReference type="FunFam" id="3.40.309.10:FF:000009">
    <property type="entry name" value="Aldehyde dehydrogenase A"/>
    <property type="match status" value="1"/>
</dbReference>
<protein>
    <recommendedName>
        <fullName evidence="6">Aldehyde dehydrogenase domain-containing protein</fullName>
    </recommendedName>
</protein>
<keyword evidence="8" id="KW-1185">Reference proteome</keyword>
<dbReference type="RefSeq" id="WP_211529775.1">
    <property type="nucleotide sequence ID" value="NZ_JWHL01000001.1"/>
</dbReference>
<comment type="subunit">
    <text evidence="2">Homotetramer.</text>
</comment>
<evidence type="ECO:0000256" key="2">
    <source>
        <dbReference type="ARBA" id="ARBA00011881"/>
    </source>
</evidence>
<comment type="similarity">
    <text evidence="1 5">Belongs to the aldehyde dehydrogenase family.</text>
</comment>
<feature type="active site" evidence="4">
    <location>
        <position position="245"/>
    </location>
</feature>
<dbReference type="InterPro" id="IPR016161">
    <property type="entry name" value="Ald_DH/histidinol_DH"/>
</dbReference>
<dbReference type="AlphaFoldDB" id="A0A8J7W860"/>
<organism evidence="7 8">
    <name type="scientific">Methanocalculus chunghsingensis</name>
    <dbReference type="NCBI Taxonomy" id="156457"/>
    <lineage>
        <taxon>Archaea</taxon>
        <taxon>Methanobacteriati</taxon>
        <taxon>Methanobacteriota</taxon>
        <taxon>Stenosarchaea group</taxon>
        <taxon>Methanomicrobia</taxon>
        <taxon>Methanomicrobiales</taxon>
        <taxon>Methanocalculaceae</taxon>
        <taxon>Methanocalculus</taxon>
    </lineage>
</organism>
<name>A0A8J7W860_9EURY</name>
<dbReference type="SUPFAM" id="SSF53720">
    <property type="entry name" value="ALDH-like"/>
    <property type="match status" value="1"/>
</dbReference>
<accession>A0A8J7W860</accession>
<dbReference type="GO" id="GO:0016620">
    <property type="term" value="F:oxidoreductase activity, acting on the aldehyde or oxo group of donors, NAD or NADP as acceptor"/>
    <property type="evidence" value="ECO:0007669"/>
    <property type="project" value="InterPro"/>
</dbReference>
<dbReference type="InterPro" id="IPR016163">
    <property type="entry name" value="Ald_DH_C"/>
</dbReference>
<evidence type="ECO:0000256" key="5">
    <source>
        <dbReference type="RuleBase" id="RU003345"/>
    </source>
</evidence>